<evidence type="ECO:0000313" key="3">
    <source>
        <dbReference type="Proteomes" id="UP000008063"/>
    </source>
</evidence>
<accession>F8QJA2</accession>
<dbReference type="InParanoid" id="F8QJA2"/>
<proteinExistence type="predicted"/>
<dbReference type="Proteomes" id="UP000008063">
    <property type="component" value="Unassembled WGS sequence"/>
</dbReference>
<dbReference type="STRING" id="936435.F8QJA2"/>
<sequence>KGSTDGGAIGQLWIEDFDNKTRKKVHRQARLLIVDGHNSHYTKEFLDYTREHNIHVLCYPAHATHIYQGLDVVVFSPLKNYWTEVRNTLKSSTCQKITKKNFITIYEIAPLKALTPETICSAFRATGVWTLDQNIISKSAATSTAEPCLCHHISYVSVSKQGQRYSM</sequence>
<keyword evidence="3" id="KW-1185">Reference proteome</keyword>
<evidence type="ECO:0000313" key="2">
    <source>
        <dbReference type="EMBL" id="EGN91620.1"/>
    </source>
</evidence>
<dbReference type="OrthoDB" id="3238847at2759"/>
<dbReference type="EMBL" id="GL945563">
    <property type="protein sequence ID" value="EGN91620.1"/>
    <property type="molecule type" value="Genomic_DNA"/>
</dbReference>
<feature type="non-terminal residue" evidence="2">
    <location>
        <position position="1"/>
    </location>
</feature>
<organism evidence="3">
    <name type="scientific">Serpula lacrymans var. lacrymans (strain S7.3)</name>
    <name type="common">Dry rot fungus</name>
    <dbReference type="NCBI Taxonomy" id="936435"/>
    <lineage>
        <taxon>Eukaryota</taxon>
        <taxon>Fungi</taxon>
        <taxon>Dikarya</taxon>
        <taxon>Basidiomycota</taxon>
        <taxon>Agaricomycotina</taxon>
        <taxon>Agaricomycetes</taxon>
        <taxon>Agaricomycetidae</taxon>
        <taxon>Boletales</taxon>
        <taxon>Coniophorineae</taxon>
        <taxon>Serpulaceae</taxon>
        <taxon>Serpula</taxon>
    </lineage>
</organism>
<dbReference type="HOGENOM" id="CLU_013929_2_4_1"/>
<reference evidence="3" key="1">
    <citation type="journal article" date="2011" name="Science">
        <title>The plant cell wall-decomposing machinery underlies the functional diversity of forest fungi.</title>
        <authorList>
            <person name="Eastwood D.C."/>
            <person name="Floudas D."/>
            <person name="Binder M."/>
            <person name="Majcherczyk A."/>
            <person name="Schneider P."/>
            <person name="Aerts A."/>
            <person name="Asiegbu F.O."/>
            <person name="Baker S.E."/>
            <person name="Barry K."/>
            <person name="Bendiksby M."/>
            <person name="Blumentritt M."/>
            <person name="Coutinho P.M."/>
            <person name="Cullen D."/>
            <person name="de Vries R.P."/>
            <person name="Gathman A."/>
            <person name="Goodell B."/>
            <person name="Henrissat B."/>
            <person name="Ihrmark K."/>
            <person name="Kauserud H."/>
            <person name="Kohler A."/>
            <person name="LaButti K."/>
            <person name="Lapidus A."/>
            <person name="Lavin J.L."/>
            <person name="Lee Y.-H."/>
            <person name="Lindquist E."/>
            <person name="Lilly W."/>
            <person name="Lucas S."/>
            <person name="Morin E."/>
            <person name="Murat C."/>
            <person name="Oguiza J.A."/>
            <person name="Park J."/>
            <person name="Pisabarro A.G."/>
            <person name="Riley R."/>
            <person name="Rosling A."/>
            <person name="Salamov A."/>
            <person name="Schmidt O."/>
            <person name="Schmutz J."/>
            <person name="Skrede I."/>
            <person name="Stenlid J."/>
            <person name="Wiebenga A."/>
            <person name="Xie X."/>
            <person name="Kuees U."/>
            <person name="Hibbett D.S."/>
            <person name="Hoffmeister D."/>
            <person name="Hoegberg N."/>
            <person name="Martin F."/>
            <person name="Grigoriev I.V."/>
            <person name="Watkinson S.C."/>
        </authorList>
    </citation>
    <scope>NUCLEOTIDE SEQUENCE [LARGE SCALE GENOMIC DNA]</scope>
    <source>
        <strain evidence="3">strain S7.3</strain>
    </source>
</reference>
<evidence type="ECO:0000259" key="1">
    <source>
        <dbReference type="Pfam" id="PF03184"/>
    </source>
</evidence>
<dbReference type="AlphaFoldDB" id="F8QJA2"/>
<name>F8QJA2_SERL3</name>
<dbReference type="GO" id="GO:0003676">
    <property type="term" value="F:nucleic acid binding"/>
    <property type="evidence" value="ECO:0007669"/>
    <property type="project" value="InterPro"/>
</dbReference>
<protein>
    <recommendedName>
        <fullName evidence="1">DDE-1 domain-containing protein</fullName>
    </recommendedName>
</protein>
<gene>
    <name evidence="2" type="ORF">SERLA73DRAFT_67125</name>
</gene>
<dbReference type="OMA" id="HANHINV"/>
<dbReference type="eggNOG" id="ENOG502S7RI">
    <property type="taxonomic scope" value="Eukaryota"/>
</dbReference>
<feature type="domain" description="DDE-1" evidence="1">
    <location>
        <begin position="8"/>
        <end position="123"/>
    </location>
</feature>
<dbReference type="Pfam" id="PF03184">
    <property type="entry name" value="DDE_1"/>
    <property type="match status" value="1"/>
</dbReference>
<dbReference type="InterPro" id="IPR004875">
    <property type="entry name" value="DDE_SF_endonuclease_dom"/>
</dbReference>